<proteinExistence type="predicted"/>
<keyword evidence="4" id="KW-1185">Reference proteome</keyword>
<feature type="repeat" description="TPR" evidence="1">
    <location>
        <begin position="529"/>
        <end position="562"/>
    </location>
</feature>
<keyword evidence="1" id="KW-0802">TPR repeat</keyword>
<dbReference type="EMBL" id="JACHMX010000001">
    <property type="protein sequence ID" value="MBB5856434.1"/>
    <property type="molecule type" value="Genomic_DNA"/>
</dbReference>
<evidence type="ECO:0000313" key="4">
    <source>
        <dbReference type="Proteomes" id="UP000580861"/>
    </source>
</evidence>
<name>A0A841BD56_9PSEU</name>
<dbReference type="AlphaFoldDB" id="A0A841BD56"/>
<dbReference type="SUPFAM" id="SSF52540">
    <property type="entry name" value="P-loop containing nucleoside triphosphate hydrolases"/>
    <property type="match status" value="1"/>
</dbReference>
<dbReference type="Gene3D" id="1.10.10.10">
    <property type="entry name" value="Winged helix-like DNA-binding domain superfamily/Winged helix DNA-binding domain"/>
    <property type="match status" value="1"/>
</dbReference>
<dbReference type="Gene3D" id="3.40.50.300">
    <property type="entry name" value="P-loop containing nucleotide triphosphate hydrolases"/>
    <property type="match status" value="1"/>
</dbReference>
<reference evidence="3 4" key="1">
    <citation type="submission" date="2020-08" db="EMBL/GenBank/DDBJ databases">
        <title>Sequencing the genomes of 1000 actinobacteria strains.</title>
        <authorList>
            <person name="Klenk H.-P."/>
        </authorList>
    </citation>
    <scope>NUCLEOTIDE SEQUENCE [LARGE SCALE GENOMIC DNA]</scope>
    <source>
        <strain evidence="3 4">DSM 45272</strain>
    </source>
</reference>
<gene>
    <name evidence="3" type="ORF">HDA45_006521</name>
</gene>
<accession>A0A841BD56</accession>
<dbReference type="PANTHER" id="PTHR47691">
    <property type="entry name" value="REGULATOR-RELATED"/>
    <property type="match status" value="1"/>
</dbReference>
<organism evidence="3 4">
    <name type="scientific">Amycolatopsis umgeniensis</name>
    <dbReference type="NCBI Taxonomy" id="336628"/>
    <lineage>
        <taxon>Bacteria</taxon>
        <taxon>Bacillati</taxon>
        <taxon>Actinomycetota</taxon>
        <taxon>Actinomycetes</taxon>
        <taxon>Pseudonocardiales</taxon>
        <taxon>Pseudonocardiaceae</taxon>
        <taxon>Amycolatopsis</taxon>
    </lineage>
</organism>
<evidence type="ECO:0000313" key="3">
    <source>
        <dbReference type="EMBL" id="MBB5856434.1"/>
    </source>
</evidence>
<dbReference type="RefSeq" id="WP_184901839.1">
    <property type="nucleotide sequence ID" value="NZ_JACHMX010000001.1"/>
</dbReference>
<feature type="region of interest" description="Disordered" evidence="2">
    <location>
        <begin position="1"/>
        <end position="40"/>
    </location>
</feature>
<dbReference type="PROSITE" id="PS50005">
    <property type="entry name" value="TPR"/>
    <property type="match status" value="1"/>
</dbReference>
<dbReference type="Pfam" id="PF13424">
    <property type="entry name" value="TPR_12"/>
    <property type="match status" value="1"/>
</dbReference>
<dbReference type="InterPro" id="IPR019734">
    <property type="entry name" value="TPR_rpt"/>
</dbReference>
<dbReference type="GO" id="GO:0043531">
    <property type="term" value="F:ADP binding"/>
    <property type="evidence" value="ECO:0007669"/>
    <property type="project" value="InterPro"/>
</dbReference>
<comment type="caution">
    <text evidence="3">The sequence shown here is derived from an EMBL/GenBank/DDBJ whole genome shotgun (WGS) entry which is preliminary data.</text>
</comment>
<dbReference type="Gene3D" id="1.25.40.10">
    <property type="entry name" value="Tetratricopeptide repeat domain"/>
    <property type="match status" value="1"/>
</dbReference>
<feature type="compositionally biased region" description="Polar residues" evidence="2">
    <location>
        <begin position="1"/>
        <end position="15"/>
    </location>
</feature>
<dbReference type="InterPro" id="IPR036388">
    <property type="entry name" value="WH-like_DNA-bd_sf"/>
</dbReference>
<dbReference type="SUPFAM" id="SSF48452">
    <property type="entry name" value="TPR-like"/>
    <property type="match status" value="1"/>
</dbReference>
<dbReference type="PANTHER" id="PTHR47691:SF3">
    <property type="entry name" value="HTH-TYPE TRANSCRIPTIONAL REGULATOR RV0890C-RELATED"/>
    <property type="match status" value="1"/>
</dbReference>
<dbReference type="SMART" id="SM00028">
    <property type="entry name" value="TPR"/>
    <property type="match status" value="4"/>
</dbReference>
<dbReference type="InterPro" id="IPR011990">
    <property type="entry name" value="TPR-like_helical_dom_sf"/>
</dbReference>
<evidence type="ECO:0000256" key="2">
    <source>
        <dbReference type="SAM" id="MobiDB-lite"/>
    </source>
</evidence>
<evidence type="ECO:0000256" key="1">
    <source>
        <dbReference type="PROSITE-ProRule" id="PRU00339"/>
    </source>
</evidence>
<protein>
    <submittedName>
        <fullName evidence="3">Tetratricopeptide (TPR) repeat protein</fullName>
    </submittedName>
</protein>
<dbReference type="InterPro" id="IPR027417">
    <property type="entry name" value="P-loop_NTPase"/>
</dbReference>
<sequence length="707" mass="76991">MGDQRGVSNMISESETGPAGRAGNIAQAGVSASGQGGAPVPRQLPAPVRDFTGRGHQVAALDRVLGNDMTAYGTVAVLDGTGGVGKTSLVTHWAHRVQDQFPDGTLFVNLRGYGPSEPLDPAVVLAGFLTGLGVLQDQVPAEPDAAAGLFRSLLASRRVLVVLDNAATAEQVRPLLPTTAGCMAVVTSRDSLTDLFVSASAHRISLDLFGSVESYALLLAVLGRVRVEQEPDAASELVRLCAGLPLAVRLAATWVALRPQWRIADVVEEIKEDQLADDGISGMVGEAVQAVFDWSYTRLAPEPAQVFRFLGWHPGTEFSMPAVAVLCGLNHRETNRCLEALAELHLIEPVARHRYRMHDLLHAFARTRARLDTSDEQHAARERVLTWYAHVAQLADRLLYPGFPSLDLEIDRVGPTPTLEDRARALAWFTAEQPTLHAAARTALEWEFHTLVLALAATSRFLTYLSRPLWTVRLDIETFGITAARALGDLAADFFLRESHSETLSMLGRWEEAEAGFMSLDTPRNPQRYTAFIGLGGVHCKQGHWQQARDCYQQALPLARAHGLARTLAVIEGNLAAVAIRLGEYEQALAHIERERDLRHQAGDQVGHAHSFYRAATAQLAQGHHAPALEFAERALAGYRELPGIDKLVARALELAATCLEHVGDLARAADYLQRAATLYTDLELPADAVRKRWREVTARATAQPEA</sequence>
<dbReference type="PRINTS" id="PR00364">
    <property type="entry name" value="DISEASERSIST"/>
</dbReference>
<dbReference type="Pfam" id="PF13176">
    <property type="entry name" value="TPR_7"/>
    <property type="match status" value="1"/>
</dbReference>
<dbReference type="Proteomes" id="UP000580861">
    <property type="component" value="Unassembled WGS sequence"/>
</dbReference>